<dbReference type="Pfam" id="PF10418">
    <property type="entry name" value="DHODB_Fe-S_bind"/>
    <property type="match status" value="1"/>
</dbReference>
<dbReference type="Gene3D" id="3.40.50.80">
    <property type="entry name" value="Nucleotide-binding domain of ferredoxin-NADP reductase (FNR) module"/>
    <property type="match status" value="1"/>
</dbReference>
<dbReference type="InterPro" id="IPR017927">
    <property type="entry name" value="FAD-bd_FR_type"/>
</dbReference>
<dbReference type="InterPro" id="IPR050353">
    <property type="entry name" value="PyrK_electron_transfer"/>
</dbReference>
<dbReference type="GO" id="GO:0006221">
    <property type="term" value="P:pyrimidine nucleotide biosynthetic process"/>
    <property type="evidence" value="ECO:0007669"/>
    <property type="project" value="InterPro"/>
</dbReference>
<dbReference type="PROSITE" id="PS51384">
    <property type="entry name" value="FAD_FR"/>
    <property type="match status" value="1"/>
</dbReference>
<dbReference type="CDD" id="cd06219">
    <property type="entry name" value="DHOD_e_trans_like1"/>
    <property type="match status" value="1"/>
</dbReference>
<dbReference type="Gene3D" id="2.40.30.10">
    <property type="entry name" value="Translation factors"/>
    <property type="match status" value="1"/>
</dbReference>
<dbReference type="AlphaFoldDB" id="A0A1Q6R8D1"/>
<keyword evidence="2" id="KW-0408">Iron</keyword>
<dbReference type="Proteomes" id="UP000186777">
    <property type="component" value="Unassembled WGS sequence"/>
</dbReference>
<dbReference type="PANTHER" id="PTHR43513:SF3">
    <property type="entry name" value="DIHYDROOROTATE DEHYDROGENASE B (NAD(+)), ELECTRON TRANSFER SUBUNIT-RELATED"/>
    <property type="match status" value="1"/>
</dbReference>
<evidence type="ECO:0000256" key="2">
    <source>
        <dbReference type="PIRSR" id="PIRSR006816-2"/>
    </source>
</evidence>
<feature type="binding site" evidence="2">
    <location>
        <position position="238"/>
    </location>
    <ligand>
        <name>[2Fe-2S] cluster</name>
        <dbReference type="ChEBI" id="CHEBI:190135"/>
    </ligand>
</feature>
<dbReference type="SUPFAM" id="SSF52343">
    <property type="entry name" value="Ferredoxin reductase-like, C-terminal NADP-linked domain"/>
    <property type="match status" value="1"/>
</dbReference>
<dbReference type="InterPro" id="IPR019480">
    <property type="entry name" value="Dihydroorotate_DH_Fe-S-bd"/>
</dbReference>
<gene>
    <name evidence="4" type="ORF">BHW43_03210</name>
</gene>
<keyword evidence="1" id="KW-0274">FAD</keyword>
<comment type="caution">
    <text evidence="4">The sequence shown here is derived from an EMBL/GenBank/DDBJ whole genome shotgun (WGS) entry which is preliminary data.</text>
</comment>
<dbReference type="PANTHER" id="PTHR43513">
    <property type="entry name" value="DIHYDROOROTATE DEHYDROGENASE B (NAD(+)), ELECTRON TRANSFER SUBUNIT"/>
    <property type="match status" value="1"/>
</dbReference>
<reference evidence="4 5" key="1">
    <citation type="journal article" date="2016" name="Nat. Biotechnol.">
        <title>Measurement of bacterial replication rates in microbial communities.</title>
        <authorList>
            <person name="Brown C.T."/>
            <person name="Olm M.R."/>
            <person name="Thomas B.C."/>
            <person name="Banfield J.F."/>
        </authorList>
    </citation>
    <scope>NUCLEOTIDE SEQUENCE [LARGE SCALE GENOMIC DNA]</scope>
    <source>
        <strain evidence="4">46_33</strain>
    </source>
</reference>
<dbReference type="GO" id="GO:0051537">
    <property type="term" value="F:2 iron, 2 sulfur cluster binding"/>
    <property type="evidence" value="ECO:0007669"/>
    <property type="project" value="UniProtKB-KW"/>
</dbReference>
<dbReference type="InterPro" id="IPR017938">
    <property type="entry name" value="Riboflavin_synthase-like_b-brl"/>
</dbReference>
<keyword evidence="1" id="KW-0285">Flavoprotein</keyword>
<feature type="domain" description="FAD-binding FR-type" evidence="3">
    <location>
        <begin position="1"/>
        <end position="96"/>
    </location>
</feature>
<dbReference type="GO" id="GO:0050660">
    <property type="term" value="F:flavin adenine dinucleotide binding"/>
    <property type="evidence" value="ECO:0007669"/>
    <property type="project" value="InterPro"/>
</dbReference>
<evidence type="ECO:0000313" key="5">
    <source>
        <dbReference type="Proteomes" id="UP000186777"/>
    </source>
</evidence>
<keyword evidence="2" id="KW-0479">Metal-binding</keyword>
<protein>
    <submittedName>
        <fullName evidence="4">Ferredoxin-NADP reductase</fullName>
    </submittedName>
</protein>
<dbReference type="RefSeq" id="WP_293812367.1">
    <property type="nucleotide sequence ID" value="NZ_CAMQNL010000009.1"/>
</dbReference>
<evidence type="ECO:0000313" key="4">
    <source>
        <dbReference type="EMBL" id="OLA38611.1"/>
    </source>
</evidence>
<feature type="binding site" evidence="1">
    <location>
        <begin position="62"/>
        <end position="64"/>
    </location>
    <ligand>
        <name>FAD</name>
        <dbReference type="ChEBI" id="CHEBI:57692"/>
    </ligand>
</feature>
<keyword evidence="2" id="KW-0411">Iron-sulfur</keyword>
<dbReference type="EMBL" id="MNTG01000013">
    <property type="protein sequence ID" value="OLA38611.1"/>
    <property type="molecule type" value="Genomic_DNA"/>
</dbReference>
<proteinExistence type="predicted"/>
<dbReference type="InterPro" id="IPR039261">
    <property type="entry name" value="FNR_nucleotide-bd"/>
</dbReference>
<dbReference type="NCBIfam" id="NF004862">
    <property type="entry name" value="PRK06222.1"/>
    <property type="match status" value="1"/>
</dbReference>
<dbReference type="SUPFAM" id="SSF63380">
    <property type="entry name" value="Riboflavin synthase domain-like"/>
    <property type="match status" value="1"/>
</dbReference>
<dbReference type="InterPro" id="IPR012165">
    <property type="entry name" value="Cyt_c3_hydrogenase_gsu"/>
</dbReference>
<dbReference type="Pfam" id="PF00175">
    <property type="entry name" value="NAD_binding_1"/>
    <property type="match status" value="1"/>
</dbReference>
<name>A0A1Q6R8D1_9FIRM</name>
<sequence length="280" mass="30135">MAKIITKANLAPAVYEFVVDAPLVAHKCHPGQFVIIRTDEYSERIPLTIADFDREKGCITLIVQAVGNTTKHLCDTFNEGDDILDVVGPLGHPSEMGKFGTVVVVGGGIGVAPVYPIARAYHELGNKVISIIGARDKDLVIWQDKMAAISDELILTTDNGSAGRKGFVTDPLREMLEAGEKIDLVLAIGPVIMMKNVAATTKPFGVKTTASLNTIMVDGTGMCGGCRVMVGGENKFACVDGPEFDAHEVDFANLVMRQQMYKDQEALEYSCGGHCKCVEE</sequence>
<dbReference type="STRING" id="626940.BHW43_03210"/>
<dbReference type="GO" id="GO:0046872">
    <property type="term" value="F:metal ion binding"/>
    <property type="evidence" value="ECO:0007669"/>
    <property type="project" value="UniProtKB-KW"/>
</dbReference>
<organism evidence="4 5">
    <name type="scientific">Phascolarctobacterium succinatutens</name>
    <dbReference type="NCBI Taxonomy" id="626940"/>
    <lineage>
        <taxon>Bacteria</taxon>
        <taxon>Bacillati</taxon>
        <taxon>Bacillota</taxon>
        <taxon>Negativicutes</taxon>
        <taxon>Acidaminococcales</taxon>
        <taxon>Acidaminococcaceae</taxon>
        <taxon>Phascolarctobacterium</taxon>
    </lineage>
</organism>
<keyword evidence="2" id="KW-0001">2Fe-2S</keyword>
<dbReference type="PIRSF" id="PIRSF006816">
    <property type="entry name" value="Cyc3_hyd_g"/>
    <property type="match status" value="1"/>
</dbReference>
<dbReference type="GO" id="GO:0016491">
    <property type="term" value="F:oxidoreductase activity"/>
    <property type="evidence" value="ECO:0007669"/>
    <property type="project" value="InterPro"/>
</dbReference>
<feature type="binding site" evidence="2">
    <location>
        <position position="226"/>
    </location>
    <ligand>
        <name>[2Fe-2S] cluster</name>
        <dbReference type="ChEBI" id="CHEBI:190135"/>
    </ligand>
</feature>
<feature type="binding site" evidence="2">
    <location>
        <position position="223"/>
    </location>
    <ligand>
        <name>[2Fe-2S] cluster</name>
        <dbReference type="ChEBI" id="CHEBI:190135"/>
    </ligand>
</feature>
<evidence type="ECO:0000256" key="1">
    <source>
        <dbReference type="PIRSR" id="PIRSR006816-1"/>
    </source>
</evidence>
<evidence type="ECO:0000259" key="3">
    <source>
        <dbReference type="PROSITE" id="PS51384"/>
    </source>
</evidence>
<dbReference type="InterPro" id="IPR001433">
    <property type="entry name" value="OxRdtase_FAD/NAD-bd"/>
</dbReference>
<comment type="cofactor">
    <cofactor evidence="1">
        <name>FAD</name>
        <dbReference type="ChEBI" id="CHEBI:57692"/>
    </cofactor>
    <text evidence="1">Binds 1 FAD per subunit.</text>
</comment>
<comment type="cofactor">
    <cofactor evidence="2">
        <name>[2Fe-2S] cluster</name>
        <dbReference type="ChEBI" id="CHEBI:190135"/>
    </cofactor>
    <text evidence="2">Binds 1 [2Fe-2S] cluster per subunit.</text>
</comment>
<accession>A0A1Q6R8D1</accession>